<dbReference type="Proteomes" id="UP001260980">
    <property type="component" value="Unassembled WGS sequence"/>
</dbReference>
<dbReference type="NCBIfam" id="NF006119">
    <property type="entry name" value="PRK08264.1-5"/>
    <property type="match status" value="1"/>
</dbReference>
<name>A0ABU3RBN8_9BACL</name>
<dbReference type="Pfam" id="PF00106">
    <property type="entry name" value="adh_short"/>
    <property type="match status" value="1"/>
</dbReference>
<dbReference type="PANTHER" id="PTHR43391:SF91">
    <property type="entry name" value="OS04G0390700 PROTEIN"/>
    <property type="match status" value="1"/>
</dbReference>
<proteinExistence type="inferred from homology"/>
<organism evidence="4 5">
    <name type="scientific">Paenibacillus violae</name>
    <dbReference type="NCBI Taxonomy" id="3077234"/>
    <lineage>
        <taxon>Bacteria</taxon>
        <taxon>Bacillati</taxon>
        <taxon>Bacillota</taxon>
        <taxon>Bacilli</taxon>
        <taxon>Bacillales</taxon>
        <taxon>Paenibacillaceae</taxon>
        <taxon>Paenibacillus</taxon>
    </lineage>
</organism>
<keyword evidence="2" id="KW-0560">Oxidoreductase</keyword>
<dbReference type="PRINTS" id="PR00081">
    <property type="entry name" value="GDHRDH"/>
</dbReference>
<dbReference type="PANTHER" id="PTHR43391">
    <property type="entry name" value="RETINOL DEHYDROGENASE-RELATED"/>
    <property type="match status" value="1"/>
</dbReference>
<dbReference type="InterPro" id="IPR002347">
    <property type="entry name" value="SDR_fam"/>
</dbReference>
<comment type="caution">
    <text evidence="4">The sequence shown here is derived from an EMBL/GenBank/DDBJ whole genome shotgun (WGS) entry which is preliminary data.</text>
</comment>
<evidence type="ECO:0000313" key="4">
    <source>
        <dbReference type="EMBL" id="MDU0201707.1"/>
    </source>
</evidence>
<evidence type="ECO:0000256" key="1">
    <source>
        <dbReference type="ARBA" id="ARBA00006484"/>
    </source>
</evidence>
<keyword evidence="5" id="KW-1185">Reference proteome</keyword>
<dbReference type="Gene3D" id="3.40.50.720">
    <property type="entry name" value="NAD(P)-binding Rossmann-like Domain"/>
    <property type="match status" value="1"/>
</dbReference>
<sequence length="234" mass="24730">MNISKQIALVTGANRGLGRHLANELLSRGAKVYAGARIPESIDLPGVIPLKLDIIDEKSVAAAAEAANDVTLLINNAGSSTGAALLDGDMEKIHLEMNTHYFGTLSMIRAFAPILETNGGGTILNILSVLSWFSSSGYGAYSAAKSAQWSLTNSFRLALGPKNIRVSGLHVGFMDTDMTANIQAPKVNPAEIARIAIDGIETDSFEIVADETSRKVLQNLSGGVSAVYPQLFSK</sequence>
<gene>
    <name evidence="4" type="ORF">RQP52_11440</name>
</gene>
<dbReference type="InterPro" id="IPR036291">
    <property type="entry name" value="NAD(P)-bd_dom_sf"/>
</dbReference>
<dbReference type="RefSeq" id="WP_315951541.1">
    <property type="nucleotide sequence ID" value="NZ_JAWCUD010000003.1"/>
</dbReference>
<accession>A0ABU3RBN8</accession>
<dbReference type="EMBL" id="JAWCUD010000003">
    <property type="protein sequence ID" value="MDU0201707.1"/>
    <property type="molecule type" value="Genomic_DNA"/>
</dbReference>
<evidence type="ECO:0000313" key="5">
    <source>
        <dbReference type="Proteomes" id="UP001260980"/>
    </source>
</evidence>
<protein>
    <submittedName>
        <fullName evidence="4">SDR family oxidoreductase</fullName>
    </submittedName>
</protein>
<dbReference type="SUPFAM" id="SSF51735">
    <property type="entry name" value="NAD(P)-binding Rossmann-fold domains"/>
    <property type="match status" value="1"/>
</dbReference>
<evidence type="ECO:0000256" key="3">
    <source>
        <dbReference type="RuleBase" id="RU000363"/>
    </source>
</evidence>
<evidence type="ECO:0000256" key="2">
    <source>
        <dbReference type="ARBA" id="ARBA00023002"/>
    </source>
</evidence>
<dbReference type="PRINTS" id="PR00080">
    <property type="entry name" value="SDRFAMILY"/>
</dbReference>
<comment type="similarity">
    <text evidence="1 3">Belongs to the short-chain dehydrogenases/reductases (SDR) family.</text>
</comment>
<reference evidence="4 5" key="1">
    <citation type="submission" date="2023-10" db="EMBL/GenBank/DDBJ databases">
        <title>Paenibacillus strain PFR10 Genome sequencing and assembly.</title>
        <authorList>
            <person name="Kim I."/>
        </authorList>
    </citation>
    <scope>NUCLEOTIDE SEQUENCE [LARGE SCALE GENOMIC DNA]</scope>
    <source>
        <strain evidence="4 5">PFR10</strain>
    </source>
</reference>